<dbReference type="AlphaFoldDB" id="A0A2U1U5H9"/>
<dbReference type="EMBL" id="QDKH01000008">
    <property type="protein sequence ID" value="PWC16887.1"/>
    <property type="molecule type" value="Genomic_DNA"/>
</dbReference>
<keyword evidence="2" id="KW-1185">Reference proteome</keyword>
<name>A0A2U1U5H9_9GAMM</name>
<gene>
    <name evidence="1" type="ORF">DDT56_09125</name>
</gene>
<protein>
    <submittedName>
        <fullName evidence="1">Uncharacterized protein</fullName>
    </submittedName>
</protein>
<sequence>MNKKLFILILYSFIRCLNGSATPASRFIKVKIQARAIKGSSAGALSLCCISLVRLLKYEEIGDLAPRPYGQKVNILLL</sequence>
<comment type="caution">
    <text evidence="1">The sequence shown here is derived from an EMBL/GenBank/DDBJ whole genome shotgun (WGS) entry which is preliminary data.</text>
</comment>
<evidence type="ECO:0000313" key="1">
    <source>
        <dbReference type="EMBL" id="PWC16887.1"/>
    </source>
</evidence>
<reference evidence="1 2" key="1">
    <citation type="submission" date="2018-04" db="EMBL/GenBank/DDBJ databases">
        <title>Brenneria corticis sp.nov.</title>
        <authorList>
            <person name="Li Y."/>
        </authorList>
    </citation>
    <scope>NUCLEOTIDE SEQUENCE [LARGE SCALE GENOMIC DNA]</scope>
    <source>
        <strain evidence="1 2">CFCC 11842</strain>
    </source>
</reference>
<proteinExistence type="predicted"/>
<dbReference type="Proteomes" id="UP000296159">
    <property type="component" value="Unassembled WGS sequence"/>
</dbReference>
<accession>A0A2U1U5H9</accession>
<organism evidence="1 2">
    <name type="scientific">Brenneria corticis</name>
    <dbReference type="NCBI Taxonomy" id="2173106"/>
    <lineage>
        <taxon>Bacteria</taxon>
        <taxon>Pseudomonadati</taxon>
        <taxon>Pseudomonadota</taxon>
        <taxon>Gammaproteobacteria</taxon>
        <taxon>Enterobacterales</taxon>
        <taxon>Pectobacteriaceae</taxon>
        <taxon>Brenneria</taxon>
    </lineage>
</organism>
<evidence type="ECO:0000313" key="2">
    <source>
        <dbReference type="Proteomes" id="UP000296159"/>
    </source>
</evidence>